<feature type="non-terminal residue" evidence="2">
    <location>
        <position position="1"/>
    </location>
</feature>
<dbReference type="EMBL" id="JP593144">
    <property type="protein sequence ID" value="AER92529.1"/>
    <property type="molecule type" value="mRNA"/>
</dbReference>
<keyword evidence="1" id="KW-0472">Membrane</keyword>
<name>G8JKL5_9HEMI</name>
<reference evidence="2" key="1">
    <citation type="journal article" date="2012" name="J. Med. Entomol.">
        <title>An insight into the sialotranscriptome of Triatoma rubida (Hemiptera: Heteroptera).</title>
        <authorList>
            <person name="Ribeiro J.M.C."/>
            <person name="Assumpcao T.C.F."/>
            <person name="Pham V.M."/>
            <person name="Francischetti I.M.B."/>
            <person name="Reisenman C.E."/>
        </authorList>
    </citation>
    <scope>NUCLEOTIDE SEQUENCE</scope>
    <source>
        <tissue evidence="2">Salivary gland</tissue>
    </source>
</reference>
<accession>G8JKL5</accession>
<evidence type="ECO:0000313" key="2">
    <source>
        <dbReference type="EMBL" id="AER92529.1"/>
    </source>
</evidence>
<dbReference type="AlphaFoldDB" id="G8JKL5"/>
<feature type="transmembrane region" description="Helical" evidence="1">
    <location>
        <begin position="6"/>
        <end position="31"/>
    </location>
</feature>
<protein>
    <submittedName>
        <fullName evidence="2">Uncharacterized protein</fullName>
    </submittedName>
</protein>
<organism evidence="2">
    <name type="scientific">Triatoma rubida</name>
    <dbReference type="NCBI Taxonomy" id="162364"/>
    <lineage>
        <taxon>Eukaryota</taxon>
        <taxon>Metazoa</taxon>
        <taxon>Ecdysozoa</taxon>
        <taxon>Arthropoda</taxon>
        <taxon>Hexapoda</taxon>
        <taxon>Insecta</taxon>
        <taxon>Pterygota</taxon>
        <taxon>Neoptera</taxon>
        <taxon>Paraneoptera</taxon>
        <taxon>Hemiptera</taxon>
        <taxon>Heteroptera</taxon>
        <taxon>Panheteroptera</taxon>
        <taxon>Cimicomorpha</taxon>
        <taxon>Reduviidae</taxon>
        <taxon>Triatominae</taxon>
        <taxon>Triatoma</taxon>
    </lineage>
</organism>
<keyword evidence="1" id="KW-1133">Transmembrane helix</keyword>
<evidence type="ECO:0000256" key="1">
    <source>
        <dbReference type="SAM" id="Phobius"/>
    </source>
</evidence>
<keyword evidence="1" id="KW-0812">Transmembrane</keyword>
<proteinExistence type="evidence at transcript level"/>
<sequence>LHIAMFFVFCFFLKVLLLQINYTLLDVLVYVPTFQALNINKAEIRLANKLFKYFSLNVCIERNNYSKVQTIIITV</sequence>